<feature type="domain" description="DUF4397" evidence="1">
    <location>
        <begin position="69"/>
        <end position="182"/>
    </location>
</feature>
<keyword evidence="3" id="KW-1185">Reference proteome</keyword>
<reference evidence="2 3" key="1">
    <citation type="submission" date="2019-03" db="EMBL/GenBank/DDBJ databases">
        <title>Genomic Encyclopedia of Type Strains, Phase IV (KMG-IV): sequencing the most valuable type-strain genomes for metagenomic binning, comparative biology and taxonomic classification.</title>
        <authorList>
            <person name="Goeker M."/>
        </authorList>
    </citation>
    <scope>NUCLEOTIDE SEQUENCE [LARGE SCALE GENOMIC DNA]</scope>
    <source>
        <strain evidence="2 3">DSM 28697</strain>
    </source>
</reference>
<name>A0A4V3D610_9BACI</name>
<dbReference type="InterPro" id="IPR025510">
    <property type="entry name" value="DUF4397"/>
</dbReference>
<dbReference type="Proteomes" id="UP000295632">
    <property type="component" value="Unassembled WGS sequence"/>
</dbReference>
<evidence type="ECO:0000313" key="3">
    <source>
        <dbReference type="Proteomes" id="UP000295632"/>
    </source>
</evidence>
<dbReference type="RefSeq" id="WP_166639143.1">
    <property type="nucleotide sequence ID" value="NZ_SNYJ01000002.1"/>
</dbReference>
<organism evidence="2 3">
    <name type="scientific">Aureibacillus halotolerans</name>
    <dbReference type="NCBI Taxonomy" id="1508390"/>
    <lineage>
        <taxon>Bacteria</taxon>
        <taxon>Bacillati</taxon>
        <taxon>Bacillota</taxon>
        <taxon>Bacilli</taxon>
        <taxon>Bacillales</taxon>
        <taxon>Bacillaceae</taxon>
        <taxon>Aureibacillus</taxon>
    </lineage>
</organism>
<dbReference type="EMBL" id="SNYJ01000002">
    <property type="protein sequence ID" value="TDQ42187.1"/>
    <property type="molecule type" value="Genomic_DNA"/>
</dbReference>
<sequence length="258" mass="29097">MMHSQTLQKALYYGQLAEYYKYINPHQHIHYYQKHYRYVCQLVQESHSPWRSTDDERTFADPSKYSYYAYARVLHASPDAPPVDVYVNGQPLLRQFAYEQHSQYARLPEGTYTIEVFPSGKTTNPVIRTEVSLDGGKAYTLAVGGTLDDIGLYVFEDSPRVPANESKFRVVHLSPGAPSIDVGVVGRDLVFEDIEFGEASDYLGVSPMTVDLEIKQAGTNTVLLEVPDVTFRENRVYTLYAVGLPNGEPALEVLALED</sequence>
<protein>
    <submittedName>
        <fullName evidence="2">Uncharacterized protein DUF4397</fullName>
    </submittedName>
</protein>
<evidence type="ECO:0000259" key="1">
    <source>
        <dbReference type="Pfam" id="PF14344"/>
    </source>
</evidence>
<evidence type="ECO:0000313" key="2">
    <source>
        <dbReference type="EMBL" id="TDQ42187.1"/>
    </source>
</evidence>
<proteinExistence type="predicted"/>
<comment type="caution">
    <text evidence="2">The sequence shown here is derived from an EMBL/GenBank/DDBJ whole genome shotgun (WGS) entry which is preliminary data.</text>
</comment>
<accession>A0A4V3D610</accession>
<dbReference type="Pfam" id="PF14344">
    <property type="entry name" value="DUF4397"/>
    <property type="match status" value="1"/>
</dbReference>
<dbReference type="AlphaFoldDB" id="A0A4V3D610"/>
<gene>
    <name evidence="2" type="ORF">EV213_102218</name>
</gene>